<evidence type="ECO:0000256" key="5">
    <source>
        <dbReference type="ARBA" id="ARBA00022741"/>
    </source>
</evidence>
<keyword evidence="6" id="KW-0418">Kinase</keyword>
<organism evidence="12 13">
    <name type="scientific">Tetracentron sinense</name>
    <name type="common">Spur-leaf</name>
    <dbReference type="NCBI Taxonomy" id="13715"/>
    <lineage>
        <taxon>Eukaryota</taxon>
        <taxon>Viridiplantae</taxon>
        <taxon>Streptophyta</taxon>
        <taxon>Embryophyta</taxon>
        <taxon>Tracheophyta</taxon>
        <taxon>Spermatophyta</taxon>
        <taxon>Magnoliopsida</taxon>
        <taxon>Trochodendrales</taxon>
        <taxon>Trochodendraceae</taxon>
        <taxon>Tetracentron</taxon>
    </lineage>
</organism>
<dbReference type="Gene3D" id="3.30.200.20">
    <property type="entry name" value="Phosphorylase Kinase, domain 1"/>
    <property type="match status" value="1"/>
</dbReference>
<evidence type="ECO:0000259" key="10">
    <source>
        <dbReference type="PROSITE" id="PS50011"/>
    </source>
</evidence>
<evidence type="ECO:0000259" key="11">
    <source>
        <dbReference type="PROSITE" id="PS51285"/>
    </source>
</evidence>
<evidence type="ECO:0000256" key="6">
    <source>
        <dbReference type="ARBA" id="ARBA00022777"/>
    </source>
</evidence>
<gene>
    <name evidence="12" type="ORF">HHK36_016551</name>
</gene>
<dbReference type="EMBL" id="JABCRI010000011">
    <property type="protein sequence ID" value="KAF8397631.1"/>
    <property type="molecule type" value="Genomic_DNA"/>
</dbReference>
<keyword evidence="3" id="KW-0723">Serine/threonine-protein kinase</keyword>
<accession>A0A834Z2Z2</accession>
<proteinExistence type="inferred from homology"/>
<dbReference type="PROSITE" id="PS50011">
    <property type="entry name" value="PROTEIN_KINASE_DOM"/>
    <property type="match status" value="1"/>
</dbReference>
<dbReference type="InterPro" id="IPR011009">
    <property type="entry name" value="Kinase-like_dom_sf"/>
</dbReference>
<dbReference type="PROSITE" id="PS51285">
    <property type="entry name" value="AGC_KINASE_CTER"/>
    <property type="match status" value="1"/>
</dbReference>
<dbReference type="FunFam" id="1.10.510.10:FF:000294">
    <property type="entry name" value="Serine/threonine-protein kinase OXI1"/>
    <property type="match status" value="1"/>
</dbReference>
<evidence type="ECO:0000256" key="1">
    <source>
        <dbReference type="ARBA" id="ARBA00009903"/>
    </source>
</evidence>
<evidence type="ECO:0000313" key="13">
    <source>
        <dbReference type="Proteomes" id="UP000655225"/>
    </source>
</evidence>
<evidence type="ECO:0000256" key="7">
    <source>
        <dbReference type="ARBA" id="ARBA00022840"/>
    </source>
</evidence>
<dbReference type="Pfam" id="PF00069">
    <property type="entry name" value="Pkinase"/>
    <property type="match status" value="2"/>
</dbReference>
<dbReference type="InterPro" id="IPR000961">
    <property type="entry name" value="AGC-kinase_C"/>
</dbReference>
<comment type="catalytic activity">
    <reaction evidence="8">
        <text>L-threonyl-[protein] + ATP = O-phospho-L-threonyl-[protein] + ADP + H(+)</text>
        <dbReference type="Rhea" id="RHEA:46608"/>
        <dbReference type="Rhea" id="RHEA-COMP:11060"/>
        <dbReference type="Rhea" id="RHEA-COMP:11605"/>
        <dbReference type="ChEBI" id="CHEBI:15378"/>
        <dbReference type="ChEBI" id="CHEBI:30013"/>
        <dbReference type="ChEBI" id="CHEBI:30616"/>
        <dbReference type="ChEBI" id="CHEBI:61977"/>
        <dbReference type="ChEBI" id="CHEBI:456216"/>
        <dbReference type="EC" id="2.7.11.1"/>
    </reaction>
</comment>
<dbReference type="SUPFAM" id="SSF56112">
    <property type="entry name" value="Protein kinase-like (PK-like)"/>
    <property type="match status" value="1"/>
</dbReference>
<dbReference type="InterPro" id="IPR000719">
    <property type="entry name" value="Prot_kinase_dom"/>
</dbReference>
<evidence type="ECO:0000256" key="3">
    <source>
        <dbReference type="ARBA" id="ARBA00022527"/>
    </source>
</evidence>
<keyword evidence="4" id="KW-0808">Transferase</keyword>
<dbReference type="InterPro" id="IPR008271">
    <property type="entry name" value="Ser/Thr_kinase_AS"/>
</dbReference>
<evidence type="ECO:0000256" key="4">
    <source>
        <dbReference type="ARBA" id="ARBA00022679"/>
    </source>
</evidence>
<protein>
    <recommendedName>
        <fullName evidence="2">non-specific serine/threonine protein kinase</fullName>
        <ecNumber evidence="2">2.7.11.1</ecNumber>
    </recommendedName>
</protein>
<evidence type="ECO:0000256" key="9">
    <source>
        <dbReference type="ARBA" id="ARBA00048679"/>
    </source>
</evidence>
<comment type="catalytic activity">
    <reaction evidence="9">
        <text>L-seryl-[protein] + ATP = O-phospho-L-seryl-[protein] + ADP + H(+)</text>
        <dbReference type="Rhea" id="RHEA:17989"/>
        <dbReference type="Rhea" id="RHEA-COMP:9863"/>
        <dbReference type="Rhea" id="RHEA-COMP:11604"/>
        <dbReference type="ChEBI" id="CHEBI:15378"/>
        <dbReference type="ChEBI" id="CHEBI:29999"/>
        <dbReference type="ChEBI" id="CHEBI:30616"/>
        <dbReference type="ChEBI" id="CHEBI:83421"/>
        <dbReference type="ChEBI" id="CHEBI:456216"/>
        <dbReference type="EC" id="2.7.11.1"/>
    </reaction>
</comment>
<dbReference type="OMA" id="ANKGNEN"/>
<dbReference type="GO" id="GO:0004674">
    <property type="term" value="F:protein serine/threonine kinase activity"/>
    <property type="evidence" value="ECO:0007669"/>
    <property type="project" value="UniProtKB-KW"/>
</dbReference>
<dbReference type="OrthoDB" id="432483at2759"/>
<dbReference type="Gene3D" id="1.10.510.10">
    <property type="entry name" value="Transferase(Phosphotransferase) domain 1"/>
    <property type="match status" value="2"/>
</dbReference>
<sequence>MDEEGKEAPSLNLENLKALSVLGRGGKGVVFLVQNQNSKENLAFKAISKAFVERKKKNHEDRDGYRRIWFERDVLKLFRHPLLPKLRGLVVADKIVGYAIDYCPGRDLNSLRKSQTEKMFCDDIIRFYAAELVLALEYLHGLGIVYRDLKPENIMIQENGHLMLVDFDLSTKLSEKCPKFIPSMTRSETLTVVKKKRFPLFYPCSNSVISPEDEVPSAGKSVVSLQTDAVSGGKSHSFVGTEEYVAPEIILSNGHDFAVDWWGLGIVLYEMLYGRTPFRGTSRKDTFYSILTKTPELIGDQTALRNLIGKLLEKEPNKRISVEEIKGHDFFQEVDWCSVLQIARPPFIPVPHGEEDTEGIKGIDMELFVEGIFNIDDVENNKYSRNYNSNSQNKGTWNNFTNPSRTEEFLFF</sequence>
<dbReference type="EC" id="2.7.11.1" evidence="2"/>
<evidence type="ECO:0000256" key="2">
    <source>
        <dbReference type="ARBA" id="ARBA00012513"/>
    </source>
</evidence>
<keyword evidence="5" id="KW-0547">Nucleotide-binding</keyword>
<reference evidence="12 13" key="1">
    <citation type="submission" date="2020-04" db="EMBL/GenBank/DDBJ databases">
        <title>Plant Genome Project.</title>
        <authorList>
            <person name="Zhang R.-G."/>
        </authorList>
    </citation>
    <scope>NUCLEOTIDE SEQUENCE [LARGE SCALE GENOMIC DNA]</scope>
    <source>
        <strain evidence="12">YNK0</strain>
        <tissue evidence="12">Leaf</tissue>
    </source>
</reference>
<dbReference type="SMART" id="SM00220">
    <property type="entry name" value="S_TKc"/>
    <property type="match status" value="1"/>
</dbReference>
<comment type="similarity">
    <text evidence="1">Belongs to the protein kinase superfamily. AGC Ser/Thr protein kinase family.</text>
</comment>
<dbReference type="Proteomes" id="UP000655225">
    <property type="component" value="Unassembled WGS sequence"/>
</dbReference>
<evidence type="ECO:0000313" key="12">
    <source>
        <dbReference type="EMBL" id="KAF8397631.1"/>
    </source>
</evidence>
<keyword evidence="7" id="KW-0067">ATP-binding</keyword>
<dbReference type="FunFam" id="1.10.510.10:FF:000312">
    <property type="entry name" value="Serine/threonine-protein kinase OXI1"/>
    <property type="match status" value="1"/>
</dbReference>
<name>A0A834Z2Z2_TETSI</name>
<dbReference type="PANTHER" id="PTHR45637">
    <property type="entry name" value="FLIPPASE KINASE 1-RELATED"/>
    <property type="match status" value="1"/>
</dbReference>
<dbReference type="AlphaFoldDB" id="A0A834Z2Z2"/>
<comment type="caution">
    <text evidence="12">The sequence shown here is derived from an EMBL/GenBank/DDBJ whole genome shotgun (WGS) entry which is preliminary data.</text>
</comment>
<evidence type="ECO:0000256" key="8">
    <source>
        <dbReference type="ARBA" id="ARBA00047899"/>
    </source>
</evidence>
<dbReference type="GO" id="GO:0005524">
    <property type="term" value="F:ATP binding"/>
    <property type="evidence" value="ECO:0007669"/>
    <property type="project" value="UniProtKB-KW"/>
</dbReference>
<feature type="domain" description="Protein kinase" evidence="10">
    <location>
        <begin position="16"/>
        <end position="331"/>
    </location>
</feature>
<feature type="domain" description="AGC-kinase C-terminal" evidence="11">
    <location>
        <begin position="332"/>
        <end position="412"/>
    </location>
</feature>
<dbReference type="PROSITE" id="PS00108">
    <property type="entry name" value="PROTEIN_KINASE_ST"/>
    <property type="match status" value="1"/>
</dbReference>
<keyword evidence="13" id="KW-1185">Reference proteome</keyword>